<organism evidence="2 3">
    <name type="scientific">Saccharothrix variisporea</name>
    <dbReference type="NCBI Taxonomy" id="543527"/>
    <lineage>
        <taxon>Bacteria</taxon>
        <taxon>Bacillati</taxon>
        <taxon>Actinomycetota</taxon>
        <taxon>Actinomycetes</taxon>
        <taxon>Pseudonocardiales</taxon>
        <taxon>Pseudonocardiaceae</taxon>
        <taxon>Saccharothrix</taxon>
    </lineage>
</organism>
<feature type="region of interest" description="Disordered" evidence="1">
    <location>
        <begin position="31"/>
        <end position="79"/>
    </location>
</feature>
<protein>
    <submittedName>
        <fullName evidence="2">Uncharacterized protein</fullName>
    </submittedName>
</protein>
<proteinExistence type="predicted"/>
<sequence>MPSTADTQVGEVSAWGLSRACLPRLLRRRHGTEASPAHCPSAYLPVMGNNGRDAKGEGTSGHPVARAVSPGQRSSRSGP</sequence>
<dbReference type="Proteomes" id="UP000272729">
    <property type="component" value="Unassembled WGS sequence"/>
</dbReference>
<dbReference type="AlphaFoldDB" id="A0A495X6M7"/>
<comment type="caution">
    <text evidence="2">The sequence shown here is derived from an EMBL/GenBank/DDBJ whole genome shotgun (WGS) entry which is preliminary data.</text>
</comment>
<dbReference type="EMBL" id="RBXR01000001">
    <property type="protein sequence ID" value="RKT69652.1"/>
    <property type="molecule type" value="Genomic_DNA"/>
</dbReference>
<reference evidence="2 3" key="1">
    <citation type="submission" date="2018-10" db="EMBL/GenBank/DDBJ databases">
        <title>Sequencing the genomes of 1000 actinobacteria strains.</title>
        <authorList>
            <person name="Klenk H.-P."/>
        </authorList>
    </citation>
    <scope>NUCLEOTIDE SEQUENCE [LARGE SCALE GENOMIC DNA]</scope>
    <source>
        <strain evidence="2 3">DSM 43911</strain>
    </source>
</reference>
<keyword evidence="3" id="KW-1185">Reference proteome</keyword>
<name>A0A495X6M7_9PSEU</name>
<evidence type="ECO:0000313" key="3">
    <source>
        <dbReference type="Proteomes" id="UP000272729"/>
    </source>
</evidence>
<accession>A0A495X6M7</accession>
<evidence type="ECO:0000256" key="1">
    <source>
        <dbReference type="SAM" id="MobiDB-lite"/>
    </source>
</evidence>
<gene>
    <name evidence="2" type="ORF">DFJ66_2887</name>
</gene>
<evidence type="ECO:0000313" key="2">
    <source>
        <dbReference type="EMBL" id="RKT69652.1"/>
    </source>
</evidence>